<comment type="subcellular location">
    <subcellularLocation>
        <location evidence="1">Cell membrane</location>
        <topology evidence="1">Multi-pass membrane protein</topology>
    </subcellularLocation>
</comment>
<feature type="transmembrane region" description="Helical" evidence="6">
    <location>
        <begin position="454"/>
        <end position="475"/>
    </location>
</feature>
<dbReference type="EMBL" id="JBHSDS010000003">
    <property type="protein sequence ID" value="MFC4357697.1"/>
    <property type="molecule type" value="Genomic_DNA"/>
</dbReference>
<dbReference type="RefSeq" id="WP_267621996.1">
    <property type="nucleotide sequence ID" value="NZ_JAODIW010000006.1"/>
</dbReference>
<dbReference type="PANTHER" id="PTHR30250:SF11">
    <property type="entry name" value="O-ANTIGEN TRANSPORTER-RELATED"/>
    <property type="match status" value="1"/>
</dbReference>
<keyword evidence="2" id="KW-1003">Cell membrane</keyword>
<evidence type="ECO:0000256" key="3">
    <source>
        <dbReference type="ARBA" id="ARBA00022692"/>
    </source>
</evidence>
<evidence type="ECO:0000256" key="6">
    <source>
        <dbReference type="SAM" id="Phobius"/>
    </source>
</evidence>
<name>A0ABD5P9V9_9EURY</name>
<feature type="transmembrane region" description="Helical" evidence="6">
    <location>
        <begin position="429"/>
        <end position="448"/>
    </location>
</feature>
<keyword evidence="8" id="KW-1185">Reference proteome</keyword>
<feature type="transmembrane region" description="Helical" evidence="6">
    <location>
        <begin position="12"/>
        <end position="30"/>
    </location>
</feature>
<feature type="transmembrane region" description="Helical" evidence="6">
    <location>
        <begin position="179"/>
        <end position="198"/>
    </location>
</feature>
<feature type="transmembrane region" description="Helical" evidence="6">
    <location>
        <begin position="303"/>
        <end position="327"/>
    </location>
</feature>
<feature type="transmembrane region" description="Helical" evidence="6">
    <location>
        <begin position="82"/>
        <end position="108"/>
    </location>
</feature>
<dbReference type="AlphaFoldDB" id="A0ABD5P9V9"/>
<evidence type="ECO:0000256" key="2">
    <source>
        <dbReference type="ARBA" id="ARBA00022475"/>
    </source>
</evidence>
<protein>
    <submittedName>
        <fullName evidence="7">Polysaccharide biosynthesis C-terminal domain-containing protein</fullName>
    </submittedName>
</protein>
<comment type="caution">
    <text evidence="7">The sequence shown here is derived from an EMBL/GenBank/DDBJ whole genome shotgun (WGS) entry which is preliminary data.</text>
</comment>
<feature type="transmembrane region" description="Helical" evidence="6">
    <location>
        <begin position="42"/>
        <end position="61"/>
    </location>
</feature>
<feature type="transmembrane region" description="Helical" evidence="6">
    <location>
        <begin position="367"/>
        <end position="385"/>
    </location>
</feature>
<keyword evidence="3 6" id="KW-0812">Transmembrane</keyword>
<proteinExistence type="predicted"/>
<accession>A0ABD5P9V9</accession>
<evidence type="ECO:0000256" key="4">
    <source>
        <dbReference type="ARBA" id="ARBA00022989"/>
    </source>
</evidence>
<keyword evidence="4 6" id="KW-1133">Transmembrane helix</keyword>
<keyword evidence="5 6" id="KW-0472">Membrane</keyword>
<gene>
    <name evidence="7" type="ORF">ACFO0N_07010</name>
</gene>
<dbReference type="InterPro" id="IPR050833">
    <property type="entry name" value="Poly_Biosynth_Transport"/>
</dbReference>
<organism evidence="7 8">
    <name type="scientific">Halobium salinum</name>
    <dbReference type="NCBI Taxonomy" id="1364940"/>
    <lineage>
        <taxon>Archaea</taxon>
        <taxon>Methanobacteriati</taxon>
        <taxon>Methanobacteriota</taxon>
        <taxon>Stenosarchaea group</taxon>
        <taxon>Halobacteria</taxon>
        <taxon>Halobacteriales</taxon>
        <taxon>Haloferacaceae</taxon>
        <taxon>Halobium</taxon>
    </lineage>
</organism>
<dbReference type="Pfam" id="PF01943">
    <property type="entry name" value="Polysacc_synt"/>
    <property type="match status" value="1"/>
</dbReference>
<feature type="transmembrane region" description="Helical" evidence="6">
    <location>
        <begin position="120"/>
        <end position="141"/>
    </location>
</feature>
<dbReference type="PANTHER" id="PTHR30250">
    <property type="entry name" value="PST FAMILY PREDICTED COLANIC ACID TRANSPORTER"/>
    <property type="match status" value="1"/>
</dbReference>
<dbReference type="GO" id="GO:0005886">
    <property type="term" value="C:plasma membrane"/>
    <property type="evidence" value="ECO:0007669"/>
    <property type="project" value="UniProtKB-SubCell"/>
</dbReference>
<evidence type="ECO:0000313" key="8">
    <source>
        <dbReference type="Proteomes" id="UP001595921"/>
    </source>
</evidence>
<evidence type="ECO:0000256" key="5">
    <source>
        <dbReference type="ARBA" id="ARBA00023136"/>
    </source>
</evidence>
<evidence type="ECO:0000313" key="7">
    <source>
        <dbReference type="EMBL" id="MFC4357697.1"/>
    </source>
</evidence>
<evidence type="ECO:0000256" key="1">
    <source>
        <dbReference type="ARBA" id="ARBA00004651"/>
    </source>
</evidence>
<sequence length="490" mass="52349">MGFSVKRGIASVLGTSVLQLLIGLILGPLLVRFLGAERFGDYVFVMSLCGILMVFVNAGIFDSVRKFLAEDRAEPGWEDWVFAFHVRLSVLLLLIVLLPLLLSMHFGLVSALVGGKNTRYLYLVPLYLIAEQFFLLNRGTLLGLGMDVWSEPLLVLRKICMGAVALSLIWSGFGAVGAIVGEIVAATIGFVIGGVLVSRRLRTRTVLRQSPSWFPASSVHTYNNLSTVTGFMVVLLYEADVILVQTFLGSEQTGYYKAALLVAEFLWFVPKAVEIVFLQSTSEMWSQGRHEEISELISSTTRYTILFTGLVGIGLVALADPFLGWYFGPEFVAAVPALVVLVPGALGFAVARPIMAVGQASGELRPIMYATGAAAALNLVLDALLIPRLGIGGAAIGTTVGYGSMLLFNGVAARSIGFDPLTNLRITRIGVTFAVSAMVILPLEAIIASDSLSLVVVPPVGAVVFSIAAVSTRAVDPTEARSGLKSFIPS</sequence>
<feature type="transmembrane region" description="Helical" evidence="6">
    <location>
        <begin position="333"/>
        <end position="355"/>
    </location>
</feature>
<dbReference type="InterPro" id="IPR002797">
    <property type="entry name" value="Polysacc_synth"/>
</dbReference>
<dbReference type="Proteomes" id="UP001595921">
    <property type="component" value="Unassembled WGS sequence"/>
</dbReference>
<feature type="transmembrane region" description="Helical" evidence="6">
    <location>
        <begin position="391"/>
        <end position="408"/>
    </location>
</feature>
<reference evidence="7 8" key="1">
    <citation type="journal article" date="2019" name="Int. J. Syst. Evol. Microbiol.">
        <title>The Global Catalogue of Microorganisms (GCM) 10K type strain sequencing project: providing services to taxonomists for standard genome sequencing and annotation.</title>
        <authorList>
            <consortium name="The Broad Institute Genomics Platform"/>
            <consortium name="The Broad Institute Genome Sequencing Center for Infectious Disease"/>
            <person name="Wu L."/>
            <person name="Ma J."/>
        </authorList>
    </citation>
    <scope>NUCLEOTIDE SEQUENCE [LARGE SCALE GENOMIC DNA]</scope>
    <source>
        <strain evidence="7 8">CGMCC 1.12553</strain>
    </source>
</reference>